<dbReference type="InterPro" id="IPR029058">
    <property type="entry name" value="AB_hydrolase_fold"/>
</dbReference>
<dbReference type="EMBL" id="BNAU01000002">
    <property type="protein sequence ID" value="GHE92551.1"/>
    <property type="molecule type" value="Genomic_DNA"/>
</dbReference>
<organism evidence="5 6">
    <name type="scientific">Amycolatopsis deserti</name>
    <dbReference type="NCBI Taxonomy" id="185696"/>
    <lineage>
        <taxon>Bacteria</taxon>
        <taxon>Bacillati</taxon>
        <taxon>Actinomycetota</taxon>
        <taxon>Actinomycetes</taxon>
        <taxon>Pseudonocardiales</taxon>
        <taxon>Pseudonocardiaceae</taxon>
        <taxon>Amycolatopsis</taxon>
    </lineage>
</organism>
<feature type="domain" description="Epoxide hydrolase N-terminal" evidence="4">
    <location>
        <begin position="2"/>
        <end position="106"/>
    </location>
</feature>
<evidence type="ECO:0000256" key="2">
    <source>
        <dbReference type="ARBA" id="ARBA00022797"/>
    </source>
</evidence>
<dbReference type="GO" id="GO:0016787">
    <property type="term" value="F:hydrolase activity"/>
    <property type="evidence" value="ECO:0007669"/>
    <property type="project" value="UniProtKB-KW"/>
</dbReference>
<name>A0ABQ3IRM9_9PSEU</name>
<evidence type="ECO:0000259" key="4">
    <source>
        <dbReference type="Pfam" id="PF06441"/>
    </source>
</evidence>
<dbReference type="InterPro" id="IPR000639">
    <property type="entry name" value="Epox_hydrolase-like"/>
</dbReference>
<proteinExistence type="inferred from homology"/>
<keyword evidence="3 5" id="KW-0378">Hydrolase</keyword>
<sequence>MEDFRIAVDDGELADLRGRLERTRWPDAETVDDWSQGVPLEYLRSLCAYWADGYDWRAFEKRVNELPQYRTTVDGVGVHFAHVRSPHRDALPLVLTNGWPGSIVEYLDVIGPLTDPVAHGGSAADAFHVVLPTLPGYGFSDKPTSPGWGVQRIANAWASLMASLGYTRYGAHGSDWGNSVTTALGQQHPDVLAGIHVQPPIAAPDPATFDDLSPREREALDALAVAESRESGYSAEQSTKPQTVGYGLVDSPVALCAWIVEKYHSWVDSGSVLTRDQLLDNVSLYWFTRSGASSARLYWESFAQVSEWFSKSTSDTVSVPTGCSVFPREVPRPSRRWAARRYTDIRYWNEPTRGGHFAAMEEPEVWVAEIRNFFRLVR</sequence>
<evidence type="ECO:0000313" key="6">
    <source>
        <dbReference type="Proteomes" id="UP000605897"/>
    </source>
</evidence>
<dbReference type="SUPFAM" id="SSF53474">
    <property type="entry name" value="alpha/beta-Hydrolases"/>
    <property type="match status" value="1"/>
</dbReference>
<dbReference type="PIRSF" id="PIRSF001112">
    <property type="entry name" value="Epoxide_hydrolase"/>
    <property type="match status" value="1"/>
</dbReference>
<dbReference type="PRINTS" id="PR00412">
    <property type="entry name" value="EPOXHYDRLASE"/>
</dbReference>
<accession>A0ABQ3IRM9</accession>
<dbReference type="Proteomes" id="UP000605897">
    <property type="component" value="Unassembled WGS sequence"/>
</dbReference>
<evidence type="ECO:0000256" key="3">
    <source>
        <dbReference type="ARBA" id="ARBA00022801"/>
    </source>
</evidence>
<reference evidence="6" key="1">
    <citation type="journal article" date="2019" name="Int. J. Syst. Evol. Microbiol.">
        <title>The Global Catalogue of Microorganisms (GCM) 10K type strain sequencing project: providing services to taxonomists for standard genome sequencing and annotation.</title>
        <authorList>
            <consortium name="The Broad Institute Genomics Platform"/>
            <consortium name="The Broad Institute Genome Sequencing Center for Infectious Disease"/>
            <person name="Wu L."/>
            <person name="Ma J."/>
        </authorList>
    </citation>
    <scope>NUCLEOTIDE SEQUENCE [LARGE SCALE GENOMIC DNA]</scope>
    <source>
        <strain evidence="6">CGMCC 4.7677</strain>
    </source>
</reference>
<protein>
    <submittedName>
        <fullName evidence="5">Microsomal epoxide hydrolase</fullName>
    </submittedName>
</protein>
<dbReference type="Gene3D" id="3.40.50.1820">
    <property type="entry name" value="alpha/beta hydrolase"/>
    <property type="match status" value="1"/>
</dbReference>
<comment type="similarity">
    <text evidence="1">Belongs to the peptidase S33 family.</text>
</comment>
<dbReference type="InterPro" id="IPR010497">
    <property type="entry name" value="Epoxide_hydro_N"/>
</dbReference>
<evidence type="ECO:0000256" key="1">
    <source>
        <dbReference type="ARBA" id="ARBA00010088"/>
    </source>
</evidence>
<dbReference type="RefSeq" id="WP_191244792.1">
    <property type="nucleotide sequence ID" value="NZ_BNAU01000002.1"/>
</dbReference>
<keyword evidence="2" id="KW-0058">Aromatic hydrocarbons catabolism</keyword>
<comment type="caution">
    <text evidence="5">The sequence shown here is derived from an EMBL/GenBank/DDBJ whole genome shotgun (WGS) entry which is preliminary data.</text>
</comment>
<gene>
    <name evidence="5" type="ORF">GCM10017786_26520</name>
</gene>
<dbReference type="PANTHER" id="PTHR21661:SF35">
    <property type="entry name" value="EPOXIDE HYDROLASE"/>
    <property type="match status" value="1"/>
</dbReference>
<dbReference type="Pfam" id="PF06441">
    <property type="entry name" value="EHN"/>
    <property type="match status" value="1"/>
</dbReference>
<dbReference type="PANTHER" id="PTHR21661">
    <property type="entry name" value="EPOXIDE HYDROLASE 1-RELATED"/>
    <property type="match status" value="1"/>
</dbReference>
<evidence type="ECO:0000313" key="5">
    <source>
        <dbReference type="EMBL" id="GHE92551.1"/>
    </source>
</evidence>
<dbReference type="InterPro" id="IPR016292">
    <property type="entry name" value="Epoxide_hydrolase"/>
</dbReference>
<keyword evidence="6" id="KW-1185">Reference proteome</keyword>